<keyword evidence="5" id="KW-0720">Serine protease</keyword>
<evidence type="ECO:0000256" key="4">
    <source>
        <dbReference type="ARBA" id="ARBA00022801"/>
    </source>
</evidence>
<dbReference type="Pfam" id="PF17676">
    <property type="entry name" value="Peptidase_S66C"/>
    <property type="match status" value="1"/>
</dbReference>
<evidence type="ECO:0000256" key="1">
    <source>
        <dbReference type="ARBA" id="ARBA00010233"/>
    </source>
</evidence>
<evidence type="ECO:0000259" key="7">
    <source>
        <dbReference type="Pfam" id="PF02016"/>
    </source>
</evidence>
<dbReference type="CDD" id="cd07025">
    <property type="entry name" value="Peptidase_S66"/>
    <property type="match status" value="1"/>
</dbReference>
<proteinExistence type="inferred from homology"/>
<evidence type="ECO:0000313" key="10">
    <source>
        <dbReference type="Proteomes" id="UP001163687"/>
    </source>
</evidence>
<feature type="active site" description="Nucleophile" evidence="6">
    <location>
        <position position="114"/>
    </location>
</feature>
<accession>A0AA35CL48</accession>
<keyword evidence="4" id="KW-0378">Hydrolase</keyword>
<dbReference type="KEGG" id="cmic:caldi_04110"/>
<sequence length="310" mass="33149">MESPIRPPRLRPGDRVGVVSPSGSVAGEWDRVERGIRRLEAMGLRVRLGRHVRADWHGLAGTHAERAADLNEMFADPEVRAVIATTGGAGCLPIVDRLDYAALAARPKLVLGISDVTVLLNAVHARTGLVTLHGPDVAYGFALADPGLEAHFLAVAARPEPAGPLPAWAGVDRVLRPGRAEGPLVGGNLAVLVHLAGTPYWPSLRGRILFLEGYGQRGAEVYRCLHRLRLTGDLGSVAGLVLGSWERCFEDDPDPREALRWVVLDACEGLDIPIVQIRGLGHNIANVTLPIGVRAALDEHGLRLLDPAVA</sequence>
<dbReference type="PANTHER" id="PTHR30237">
    <property type="entry name" value="MURAMOYLTETRAPEPTIDE CARBOXYPEPTIDASE"/>
    <property type="match status" value="1"/>
</dbReference>
<protein>
    <submittedName>
        <fullName evidence="9">Carboxypeptidase</fullName>
    </submittedName>
</protein>
<keyword evidence="10" id="KW-1185">Reference proteome</keyword>
<dbReference type="Gene3D" id="3.40.50.10740">
    <property type="entry name" value="Class I glutamine amidotransferase-like"/>
    <property type="match status" value="1"/>
</dbReference>
<evidence type="ECO:0000256" key="6">
    <source>
        <dbReference type="PIRSR" id="PIRSR028757-1"/>
    </source>
</evidence>
<dbReference type="Proteomes" id="UP001163687">
    <property type="component" value="Chromosome"/>
</dbReference>
<dbReference type="InterPro" id="IPR027461">
    <property type="entry name" value="Carboxypeptidase_A_C_sf"/>
</dbReference>
<evidence type="ECO:0000259" key="8">
    <source>
        <dbReference type="Pfam" id="PF17676"/>
    </source>
</evidence>
<dbReference type="GO" id="GO:0004180">
    <property type="term" value="F:carboxypeptidase activity"/>
    <property type="evidence" value="ECO:0007669"/>
    <property type="project" value="UniProtKB-KW"/>
</dbReference>
<gene>
    <name evidence="9" type="ORF">caldi_04110</name>
</gene>
<feature type="active site" description="Charge relay system" evidence="6">
    <location>
        <position position="282"/>
    </location>
</feature>
<name>A0AA35CL48_9FIRM</name>
<feature type="domain" description="LD-carboxypeptidase N-terminal" evidence="7">
    <location>
        <begin position="16"/>
        <end position="134"/>
    </location>
</feature>
<evidence type="ECO:0000256" key="2">
    <source>
        <dbReference type="ARBA" id="ARBA00022645"/>
    </source>
</evidence>
<dbReference type="InterPro" id="IPR029062">
    <property type="entry name" value="Class_I_gatase-like"/>
</dbReference>
<organism evidence="9 10">
    <name type="scientific">Caldinitratiruptor microaerophilus</name>
    <dbReference type="NCBI Taxonomy" id="671077"/>
    <lineage>
        <taxon>Bacteria</taxon>
        <taxon>Bacillati</taxon>
        <taxon>Bacillota</taxon>
        <taxon>Clostridia</taxon>
        <taxon>Eubacteriales</taxon>
        <taxon>Symbiobacteriaceae</taxon>
        <taxon>Caldinitratiruptor</taxon>
    </lineage>
</organism>
<dbReference type="InterPro" id="IPR040921">
    <property type="entry name" value="Peptidase_S66C"/>
</dbReference>
<evidence type="ECO:0000256" key="5">
    <source>
        <dbReference type="ARBA" id="ARBA00022825"/>
    </source>
</evidence>
<keyword evidence="2 9" id="KW-0121">Carboxypeptidase</keyword>
<dbReference type="AlphaFoldDB" id="A0AA35CL48"/>
<dbReference type="InterPro" id="IPR027478">
    <property type="entry name" value="LdcA_N"/>
</dbReference>
<keyword evidence="3" id="KW-0645">Protease</keyword>
<dbReference type="Pfam" id="PF02016">
    <property type="entry name" value="Peptidase_S66"/>
    <property type="match status" value="1"/>
</dbReference>
<dbReference type="Gene3D" id="3.50.30.60">
    <property type="entry name" value="LD-carboxypeptidase A C-terminal domain-like"/>
    <property type="match status" value="1"/>
</dbReference>
<dbReference type="PANTHER" id="PTHR30237:SF2">
    <property type="entry name" value="MUREIN TETRAPEPTIDE CARBOXYPEPTIDASE"/>
    <property type="match status" value="1"/>
</dbReference>
<feature type="domain" description="LD-carboxypeptidase C-terminal" evidence="8">
    <location>
        <begin position="181"/>
        <end position="297"/>
    </location>
</feature>
<comment type="similarity">
    <text evidence="1">Belongs to the peptidase S66 family.</text>
</comment>
<dbReference type="GO" id="GO:0008236">
    <property type="term" value="F:serine-type peptidase activity"/>
    <property type="evidence" value="ECO:0007669"/>
    <property type="project" value="UniProtKB-KW"/>
</dbReference>
<dbReference type="GO" id="GO:0006508">
    <property type="term" value="P:proteolysis"/>
    <property type="evidence" value="ECO:0007669"/>
    <property type="project" value="UniProtKB-KW"/>
</dbReference>
<dbReference type="SUPFAM" id="SSF52317">
    <property type="entry name" value="Class I glutamine amidotransferase-like"/>
    <property type="match status" value="1"/>
</dbReference>
<feature type="active site" description="Charge relay system" evidence="6">
    <location>
        <position position="212"/>
    </location>
</feature>
<evidence type="ECO:0000256" key="3">
    <source>
        <dbReference type="ARBA" id="ARBA00022670"/>
    </source>
</evidence>
<dbReference type="InterPro" id="IPR040449">
    <property type="entry name" value="Peptidase_S66_N"/>
</dbReference>
<dbReference type="RefSeq" id="WP_264843449.1">
    <property type="nucleotide sequence ID" value="NZ_AP025628.1"/>
</dbReference>
<evidence type="ECO:0000313" key="9">
    <source>
        <dbReference type="EMBL" id="BDG59321.1"/>
    </source>
</evidence>
<dbReference type="SUPFAM" id="SSF141986">
    <property type="entry name" value="LD-carboxypeptidase A C-terminal domain-like"/>
    <property type="match status" value="1"/>
</dbReference>
<dbReference type="PIRSF" id="PIRSF028757">
    <property type="entry name" value="LD-carboxypeptidase"/>
    <property type="match status" value="1"/>
</dbReference>
<dbReference type="InterPro" id="IPR003507">
    <property type="entry name" value="S66_fam"/>
</dbReference>
<reference evidence="9" key="1">
    <citation type="submission" date="2022-03" db="EMBL/GenBank/DDBJ databases">
        <title>Complete genome sequence of Caldinitratiruptor microaerophilus.</title>
        <authorList>
            <person name="Mukaiyama R."/>
            <person name="Nishiyama T."/>
            <person name="Ueda K."/>
        </authorList>
    </citation>
    <scope>NUCLEOTIDE SEQUENCE</scope>
    <source>
        <strain evidence="9">JCM 16183</strain>
    </source>
</reference>
<dbReference type="EMBL" id="AP025628">
    <property type="protein sequence ID" value="BDG59321.1"/>
    <property type="molecule type" value="Genomic_DNA"/>
</dbReference>